<dbReference type="Gene3D" id="2.90.10.10">
    <property type="entry name" value="Bulb-type lectin domain"/>
    <property type="match status" value="2"/>
</dbReference>
<evidence type="ECO:0000256" key="2">
    <source>
        <dbReference type="SAM" id="SignalP"/>
    </source>
</evidence>
<feature type="region of interest" description="Disordered" evidence="1">
    <location>
        <begin position="535"/>
        <end position="554"/>
    </location>
</feature>
<dbReference type="InterPro" id="IPR036426">
    <property type="entry name" value="Bulb-type_lectin_dom_sf"/>
</dbReference>
<organism evidence="4 6">
    <name type="scientific">Polarella glacialis</name>
    <name type="common">Dinoflagellate</name>
    <dbReference type="NCBI Taxonomy" id="89957"/>
    <lineage>
        <taxon>Eukaryota</taxon>
        <taxon>Sar</taxon>
        <taxon>Alveolata</taxon>
        <taxon>Dinophyceae</taxon>
        <taxon>Suessiales</taxon>
        <taxon>Suessiaceae</taxon>
        <taxon>Polarella</taxon>
    </lineage>
</organism>
<dbReference type="Proteomes" id="UP000654075">
    <property type="component" value="Unassembled WGS sequence"/>
</dbReference>
<dbReference type="SUPFAM" id="SSF51110">
    <property type="entry name" value="alpha-D-mannose-specific plant lectins"/>
    <property type="match status" value="1"/>
</dbReference>
<dbReference type="EMBL" id="CAJNNV010031243">
    <property type="protein sequence ID" value="CAE8635108.1"/>
    <property type="molecule type" value="Genomic_DNA"/>
</dbReference>
<dbReference type="OrthoDB" id="1884773at2759"/>
<evidence type="ECO:0000259" key="3">
    <source>
        <dbReference type="PROSITE" id="PS50927"/>
    </source>
</evidence>
<proteinExistence type="predicted"/>
<dbReference type="EMBL" id="CAJNNV010013278">
    <property type="protein sequence ID" value="CAE8601545.1"/>
    <property type="molecule type" value="Genomic_DNA"/>
</dbReference>
<protein>
    <recommendedName>
        <fullName evidence="3">Bulb-type lectin domain-containing protein</fullName>
    </recommendedName>
</protein>
<comment type="caution">
    <text evidence="4">The sequence shown here is derived from an EMBL/GenBank/DDBJ whole genome shotgun (WGS) entry which is preliminary data.</text>
</comment>
<accession>A0A813ELK8</accession>
<name>A0A813ELK8_POLGL</name>
<dbReference type="SMART" id="SM00108">
    <property type="entry name" value="B_lectin"/>
    <property type="match status" value="1"/>
</dbReference>
<gene>
    <name evidence="4" type="ORF">PGLA1383_LOCUS19838</name>
    <name evidence="5" type="ORF">PGLA1383_LOCUS50717</name>
</gene>
<feature type="chain" id="PRO_5035682311" description="Bulb-type lectin domain-containing protein" evidence="2">
    <location>
        <begin position="22"/>
        <end position="921"/>
    </location>
</feature>
<evidence type="ECO:0000313" key="4">
    <source>
        <dbReference type="EMBL" id="CAE8601545.1"/>
    </source>
</evidence>
<keyword evidence="6" id="KW-1185">Reference proteome</keyword>
<dbReference type="InterPro" id="IPR001480">
    <property type="entry name" value="Bulb-type_lectin_dom"/>
</dbReference>
<evidence type="ECO:0000313" key="6">
    <source>
        <dbReference type="Proteomes" id="UP000654075"/>
    </source>
</evidence>
<dbReference type="AlphaFoldDB" id="A0A813ELK8"/>
<reference evidence="4" key="1">
    <citation type="submission" date="2021-02" db="EMBL/GenBank/DDBJ databases">
        <authorList>
            <person name="Dougan E. K."/>
            <person name="Rhodes N."/>
            <person name="Thang M."/>
            <person name="Chan C."/>
        </authorList>
    </citation>
    <scope>NUCLEOTIDE SEQUENCE</scope>
</reference>
<evidence type="ECO:0000313" key="5">
    <source>
        <dbReference type="EMBL" id="CAE8635108.1"/>
    </source>
</evidence>
<dbReference type="PROSITE" id="PS50927">
    <property type="entry name" value="BULB_LECTIN"/>
    <property type="match status" value="1"/>
</dbReference>
<sequence>MSPSWSILLKGVLCCALAACASNVCADGGECASPAEASGDEFSTLLTVARLARSHRLAAQSVNETVNRTVNAASCTLDGKDAGCFRQGPPECSSSDCWDLKYLLKNATMLVDKGGKLTLDDLHFPHKVFCEAIQAQDETVCKQAYDVIDEWMGLAVYSWVHDMALDPGVSAWGMTYSRVCANQHKYATGVPTYEWMKASDQCTACQACNRDCYDYMAPLFSKLQSAYITSVKPLLRSMVQTVAWLKYTQRVAQEYSIGKACHDVFDSMVKQPSPPSPHRNMAEIMATIMKEALFSFTHSASASFNFIPGVKGTGADAIASMIRLFEKVVIPIMEANAQDPNDAFVPNPASPLYSAQGKLDYSCDAMRKYYFLVYDRMADYVRIQTSVAIQSAWARKLLAEGKVDFNGTQSEAKDVDIGYCVDPHGTDLSSDSSGFAIADYSIRYSAYQKLMPITYQVCTESRRLCESGVDVMADYQIMGRYRLSTLWCMAPKTDFSWGCDRGSHNLCVKDHLDVSNSRILWDEQRGGSSTAAQLLQSSGPVGRNGTSGRNETSGPQLLQSPLLQAFGDGGCPGNCGPGMCGGSPGACSVFKDYSKVRTKEIDDPRFAGWFCGWEDAFNEGERGQAPVMPSNALQDDLDLLLKVFTAYDSETKEGFKDMTELLAPQVVGNPERKMLTDQSGWTFIIRRLPDGDFFRSKFAAATTWSEQYNTCDLKCGTDGSGESCNDVRTRFSQGCCGSERCMAYGPLPADEGEACDPDWPKPCANETLLCGVRSAGLENMWACCESVDERNVCKGLKVPDTLVNGACLHAENSLRSDGGDWELRMQGDGNLVVYGKAGHNWESATSGDNAKVCMQGDGNLVVYTSNSATSLSGVGSGMYAVMQRDGNLVVYQNQPTLEALTGNSEHPSVWATGSDDRRRRR</sequence>
<feature type="domain" description="Bulb-type lectin" evidence="3">
    <location>
        <begin position="799"/>
        <end position="921"/>
    </location>
</feature>
<evidence type="ECO:0000256" key="1">
    <source>
        <dbReference type="SAM" id="MobiDB-lite"/>
    </source>
</evidence>
<keyword evidence="2" id="KW-0732">Signal</keyword>
<feature type="signal peptide" evidence="2">
    <location>
        <begin position="1"/>
        <end position="21"/>
    </location>
</feature>
<feature type="region of interest" description="Disordered" evidence="1">
    <location>
        <begin position="900"/>
        <end position="921"/>
    </location>
</feature>